<reference evidence="2" key="1">
    <citation type="submission" date="2020-07" db="EMBL/GenBank/DDBJ databases">
        <title>Multicomponent nature underlies the extraordinary mechanical properties of spider dragline silk.</title>
        <authorList>
            <person name="Kono N."/>
            <person name="Nakamura H."/>
            <person name="Mori M."/>
            <person name="Yoshida Y."/>
            <person name="Ohtoshi R."/>
            <person name="Malay A.D."/>
            <person name="Moran D.A.P."/>
            <person name="Tomita M."/>
            <person name="Numata K."/>
            <person name="Arakawa K."/>
        </authorList>
    </citation>
    <scope>NUCLEOTIDE SEQUENCE</scope>
</reference>
<protein>
    <submittedName>
        <fullName evidence="2">Uncharacterized protein</fullName>
    </submittedName>
</protein>
<name>A0A8X6M426_TRICU</name>
<evidence type="ECO:0000313" key="2">
    <source>
        <dbReference type="EMBL" id="GFR31192.1"/>
    </source>
</evidence>
<sequence>MEFKRSNTMCIEDGAKILTIGESYDMGNQKNKSRSQKEKFAGNRYTERNNPLDVTTVSEQKLSSTSVSTENIAPKDDKT</sequence>
<dbReference type="Proteomes" id="UP000887116">
    <property type="component" value="Unassembled WGS sequence"/>
</dbReference>
<dbReference type="EMBL" id="BMAO01029365">
    <property type="protein sequence ID" value="GFR31192.1"/>
    <property type="molecule type" value="Genomic_DNA"/>
</dbReference>
<dbReference type="AlphaFoldDB" id="A0A8X6M426"/>
<organism evidence="2 3">
    <name type="scientific">Trichonephila clavata</name>
    <name type="common">Joro spider</name>
    <name type="synonym">Nephila clavata</name>
    <dbReference type="NCBI Taxonomy" id="2740835"/>
    <lineage>
        <taxon>Eukaryota</taxon>
        <taxon>Metazoa</taxon>
        <taxon>Ecdysozoa</taxon>
        <taxon>Arthropoda</taxon>
        <taxon>Chelicerata</taxon>
        <taxon>Arachnida</taxon>
        <taxon>Araneae</taxon>
        <taxon>Araneomorphae</taxon>
        <taxon>Entelegynae</taxon>
        <taxon>Araneoidea</taxon>
        <taxon>Nephilidae</taxon>
        <taxon>Trichonephila</taxon>
    </lineage>
</organism>
<feature type="compositionally biased region" description="Basic and acidic residues" evidence="1">
    <location>
        <begin position="35"/>
        <end position="47"/>
    </location>
</feature>
<evidence type="ECO:0000256" key="1">
    <source>
        <dbReference type="SAM" id="MobiDB-lite"/>
    </source>
</evidence>
<gene>
    <name evidence="2" type="ORF">TNCT_116341</name>
</gene>
<feature type="compositionally biased region" description="Polar residues" evidence="1">
    <location>
        <begin position="48"/>
        <end position="71"/>
    </location>
</feature>
<feature type="region of interest" description="Disordered" evidence="1">
    <location>
        <begin position="24"/>
        <end position="79"/>
    </location>
</feature>
<keyword evidence="3" id="KW-1185">Reference proteome</keyword>
<comment type="caution">
    <text evidence="2">The sequence shown here is derived from an EMBL/GenBank/DDBJ whole genome shotgun (WGS) entry which is preliminary data.</text>
</comment>
<accession>A0A8X6M426</accession>
<proteinExistence type="predicted"/>
<evidence type="ECO:0000313" key="3">
    <source>
        <dbReference type="Proteomes" id="UP000887116"/>
    </source>
</evidence>